<gene>
    <name evidence="1" type="ORF">NP233_g11134</name>
</gene>
<dbReference type="AlphaFoldDB" id="A0AAD5VJ41"/>
<accession>A0AAD5VJ41</accession>
<sequence>MPYIGLSHPKAEQIAAEQVIYNARYPTLKPNWSFELSTVLDGSVDEVASKLGPLDKLETVMKLNPVCFEFVEIARDWVVVPKGQKLGDVRVREVPGDTSNHDSENKGRRYERVRFEAKDTIKAFWGLMEGVVIQRGTYVWDEKKKLGLWEVSSIDKPGMEAWLRKVVKFEGVNEDGKKKTRVVEICEGYTRERHHLFDWLAERFTKDLHR</sequence>
<keyword evidence="2" id="KW-1185">Reference proteome</keyword>
<comment type="caution">
    <text evidence="1">The sequence shown here is derived from an EMBL/GenBank/DDBJ whole genome shotgun (WGS) entry which is preliminary data.</text>
</comment>
<reference evidence="1" key="1">
    <citation type="submission" date="2022-07" db="EMBL/GenBank/DDBJ databases">
        <title>Genome Sequence of Leucocoprinus birnbaumii.</title>
        <authorList>
            <person name="Buettner E."/>
        </authorList>
    </citation>
    <scope>NUCLEOTIDE SEQUENCE</scope>
    <source>
        <strain evidence="1">VT141</strain>
    </source>
</reference>
<dbReference type="EMBL" id="JANIEX010001262">
    <property type="protein sequence ID" value="KAJ3559954.1"/>
    <property type="molecule type" value="Genomic_DNA"/>
</dbReference>
<name>A0AAD5VJ41_9AGAR</name>
<proteinExistence type="predicted"/>
<protein>
    <submittedName>
        <fullName evidence="1">Uncharacterized protein</fullName>
    </submittedName>
</protein>
<organism evidence="1 2">
    <name type="scientific">Leucocoprinus birnbaumii</name>
    <dbReference type="NCBI Taxonomy" id="56174"/>
    <lineage>
        <taxon>Eukaryota</taxon>
        <taxon>Fungi</taxon>
        <taxon>Dikarya</taxon>
        <taxon>Basidiomycota</taxon>
        <taxon>Agaricomycotina</taxon>
        <taxon>Agaricomycetes</taxon>
        <taxon>Agaricomycetidae</taxon>
        <taxon>Agaricales</taxon>
        <taxon>Agaricineae</taxon>
        <taxon>Agaricaceae</taxon>
        <taxon>Leucocoprinus</taxon>
    </lineage>
</organism>
<dbReference type="Proteomes" id="UP001213000">
    <property type="component" value="Unassembled WGS sequence"/>
</dbReference>
<evidence type="ECO:0000313" key="1">
    <source>
        <dbReference type="EMBL" id="KAJ3559954.1"/>
    </source>
</evidence>
<evidence type="ECO:0000313" key="2">
    <source>
        <dbReference type="Proteomes" id="UP001213000"/>
    </source>
</evidence>